<dbReference type="OrthoDB" id="108920at2157"/>
<evidence type="ECO:0008006" key="3">
    <source>
        <dbReference type="Google" id="ProtNLM"/>
    </source>
</evidence>
<organism evidence="1 2">
    <name type="scientific">Halogeometricum limi</name>
    <dbReference type="NCBI Taxonomy" id="555875"/>
    <lineage>
        <taxon>Archaea</taxon>
        <taxon>Methanobacteriati</taxon>
        <taxon>Methanobacteriota</taxon>
        <taxon>Stenosarchaea group</taxon>
        <taxon>Halobacteria</taxon>
        <taxon>Halobacteriales</taxon>
        <taxon>Haloferacaceae</taxon>
        <taxon>Halogeometricum</taxon>
    </lineage>
</organism>
<sequence>MDLALLYSGGKDSTLAALLLDSFYDVTLVTARFGVTEDWEHARDAAEQLGYAFDTVELETKVADEAVARMVDDGYPRNGIQRVHEHALERVAELDVAAIADGTRRDDRVPTVSRAQAQSLEDRHDVDYLAPLSGFGRRAVDRLVETNLDVESGPSERISKGDYEGELRALVAERHGPETVERVFPEHEQTYVRGLK</sequence>
<dbReference type="RefSeq" id="WP_089879600.1">
    <property type="nucleotide sequence ID" value="NZ_FOYS01000003.1"/>
</dbReference>
<dbReference type="EMBL" id="FOYS01000003">
    <property type="protein sequence ID" value="SFR49804.1"/>
    <property type="molecule type" value="Genomic_DNA"/>
</dbReference>
<dbReference type="InterPro" id="IPR014729">
    <property type="entry name" value="Rossmann-like_a/b/a_fold"/>
</dbReference>
<dbReference type="NCBIfam" id="NF011155">
    <property type="entry name" value="PRK14561.1"/>
    <property type="match status" value="1"/>
</dbReference>
<dbReference type="InterPro" id="IPR055834">
    <property type="entry name" value="DUF7411"/>
</dbReference>
<gene>
    <name evidence="1" type="ORF">SAMN04488124_1809</name>
</gene>
<keyword evidence="2" id="KW-1185">Reference proteome</keyword>
<proteinExistence type="predicted"/>
<name>A0A1I6H5X4_9EURY</name>
<evidence type="ECO:0000313" key="2">
    <source>
        <dbReference type="Proteomes" id="UP000243250"/>
    </source>
</evidence>
<dbReference type="Pfam" id="PF24167">
    <property type="entry name" value="DUF7411"/>
    <property type="match status" value="1"/>
</dbReference>
<protein>
    <recommendedName>
        <fullName evidence="3">Asparagine synthetase domain-containing protein</fullName>
    </recommendedName>
</protein>
<dbReference type="AlphaFoldDB" id="A0A1I6H5X4"/>
<dbReference type="SUPFAM" id="SSF52402">
    <property type="entry name" value="Adenine nucleotide alpha hydrolases-like"/>
    <property type="match status" value="1"/>
</dbReference>
<dbReference type="Gene3D" id="3.40.50.620">
    <property type="entry name" value="HUPs"/>
    <property type="match status" value="1"/>
</dbReference>
<evidence type="ECO:0000313" key="1">
    <source>
        <dbReference type="EMBL" id="SFR49804.1"/>
    </source>
</evidence>
<accession>A0A1I6H5X4</accession>
<reference evidence="2" key="1">
    <citation type="submission" date="2016-10" db="EMBL/GenBank/DDBJ databases">
        <authorList>
            <person name="Varghese N."/>
            <person name="Submissions S."/>
        </authorList>
    </citation>
    <scope>NUCLEOTIDE SEQUENCE [LARGE SCALE GENOMIC DNA]</scope>
    <source>
        <strain evidence="2">CGMCC 1.8711</strain>
    </source>
</reference>
<dbReference type="Proteomes" id="UP000243250">
    <property type="component" value="Unassembled WGS sequence"/>
</dbReference>
<dbReference type="STRING" id="555875.SAMN04488124_1809"/>